<reference evidence="1" key="2">
    <citation type="journal article" date="2023" name="Microbiol Resour">
        <title>Decontamination and Annotation of the Draft Genome Sequence of the Oomycete Lagenidium giganteum ARSEF 373.</title>
        <authorList>
            <person name="Morgan W.R."/>
            <person name="Tartar A."/>
        </authorList>
    </citation>
    <scope>NUCLEOTIDE SEQUENCE</scope>
    <source>
        <strain evidence="1">ARSEF 373</strain>
    </source>
</reference>
<dbReference type="AlphaFoldDB" id="A0AAV2YJZ2"/>
<sequence>QHRQNPIALRLFKSTICLSDNGFAHLFLVFQWNLMCRSKSVETLNLAHLHASDDSVGVILNKTKTNQDTSGPPTLLIAMLIQSHQQHPG</sequence>
<feature type="non-terminal residue" evidence="1">
    <location>
        <position position="1"/>
    </location>
</feature>
<evidence type="ECO:0000313" key="1">
    <source>
        <dbReference type="EMBL" id="DAZ95317.1"/>
    </source>
</evidence>
<evidence type="ECO:0000313" key="2">
    <source>
        <dbReference type="Proteomes" id="UP001146120"/>
    </source>
</evidence>
<dbReference type="EMBL" id="DAKRPA010000210">
    <property type="protein sequence ID" value="DAZ95317.1"/>
    <property type="molecule type" value="Genomic_DNA"/>
</dbReference>
<keyword evidence="2" id="KW-1185">Reference proteome</keyword>
<comment type="caution">
    <text evidence="1">The sequence shown here is derived from an EMBL/GenBank/DDBJ whole genome shotgun (WGS) entry which is preliminary data.</text>
</comment>
<proteinExistence type="predicted"/>
<protein>
    <submittedName>
        <fullName evidence="1">Uncharacterized protein</fullName>
    </submittedName>
</protein>
<dbReference type="Proteomes" id="UP001146120">
    <property type="component" value="Unassembled WGS sequence"/>
</dbReference>
<accession>A0AAV2YJZ2</accession>
<organism evidence="1 2">
    <name type="scientific">Lagenidium giganteum</name>
    <dbReference type="NCBI Taxonomy" id="4803"/>
    <lineage>
        <taxon>Eukaryota</taxon>
        <taxon>Sar</taxon>
        <taxon>Stramenopiles</taxon>
        <taxon>Oomycota</taxon>
        <taxon>Peronosporomycetes</taxon>
        <taxon>Pythiales</taxon>
        <taxon>Pythiaceae</taxon>
    </lineage>
</organism>
<reference evidence="1" key="1">
    <citation type="submission" date="2022-11" db="EMBL/GenBank/DDBJ databases">
        <authorList>
            <person name="Morgan W.R."/>
            <person name="Tartar A."/>
        </authorList>
    </citation>
    <scope>NUCLEOTIDE SEQUENCE</scope>
    <source>
        <strain evidence="1">ARSEF 373</strain>
    </source>
</reference>
<name>A0AAV2YJZ2_9STRA</name>
<gene>
    <name evidence="1" type="ORF">N0F65_006570</name>
</gene>